<dbReference type="EMBL" id="RBNJ01028450">
    <property type="protein sequence ID" value="RUS13941.1"/>
    <property type="molecule type" value="Genomic_DNA"/>
</dbReference>
<dbReference type="PROSITE" id="PS00292">
    <property type="entry name" value="CYCLINS"/>
    <property type="match status" value="1"/>
</dbReference>
<dbReference type="FunFam" id="1.10.472.10:FF:000001">
    <property type="entry name" value="G2/mitotic-specific cyclin"/>
    <property type="match status" value="1"/>
</dbReference>
<evidence type="ECO:0000259" key="6">
    <source>
        <dbReference type="SMART" id="SM00385"/>
    </source>
</evidence>
<dbReference type="InterPro" id="IPR039361">
    <property type="entry name" value="Cyclin"/>
</dbReference>
<dbReference type="InterPro" id="IPR013763">
    <property type="entry name" value="Cyclin-like_dom"/>
</dbReference>
<dbReference type="Gene3D" id="1.10.472.10">
    <property type="entry name" value="Cyclin-like"/>
    <property type="match status" value="2"/>
</dbReference>
<dbReference type="Pfam" id="PF02984">
    <property type="entry name" value="Cyclin_C"/>
    <property type="match status" value="1"/>
</dbReference>
<keyword evidence="3" id="KW-0131">Cell cycle</keyword>
<evidence type="ECO:0000256" key="4">
    <source>
        <dbReference type="RuleBase" id="RU000383"/>
    </source>
</evidence>
<dbReference type="GO" id="GO:0044772">
    <property type="term" value="P:mitotic cell cycle phase transition"/>
    <property type="evidence" value="ECO:0007669"/>
    <property type="project" value="InterPro"/>
</dbReference>
<feature type="compositionally biased region" description="Basic and acidic residues" evidence="5">
    <location>
        <begin position="30"/>
        <end position="41"/>
    </location>
</feature>
<dbReference type="SMART" id="SM00385">
    <property type="entry name" value="CYCLIN"/>
    <property type="match status" value="1"/>
</dbReference>
<evidence type="ECO:0000313" key="8">
    <source>
        <dbReference type="Proteomes" id="UP000274822"/>
    </source>
</evidence>
<dbReference type="PANTHER" id="PTHR10177">
    <property type="entry name" value="CYCLINS"/>
    <property type="match status" value="1"/>
</dbReference>
<dbReference type="PIRSF" id="PIRSF001771">
    <property type="entry name" value="Cyclin_A_B_D_E"/>
    <property type="match status" value="1"/>
</dbReference>
<feature type="non-terminal residue" evidence="7">
    <location>
        <position position="266"/>
    </location>
</feature>
<comment type="caution">
    <text evidence="7">The sequence shown here is derived from an EMBL/GenBank/DDBJ whole genome shotgun (WGS) entry which is preliminary data.</text>
</comment>
<feature type="domain" description="Cyclin-like" evidence="6">
    <location>
        <begin position="112"/>
        <end position="196"/>
    </location>
</feature>
<dbReference type="InterPro" id="IPR046965">
    <property type="entry name" value="Cyclin_A/B-like"/>
</dbReference>
<dbReference type="GO" id="GO:0016538">
    <property type="term" value="F:cyclin-dependent protein serine/threonine kinase regulator activity"/>
    <property type="evidence" value="ECO:0007669"/>
    <property type="project" value="InterPro"/>
</dbReference>
<reference evidence="7 8" key="1">
    <citation type="journal article" date="2018" name="New Phytol.">
        <title>Phylogenomics of Endogonaceae and evolution of mycorrhizas within Mucoromycota.</title>
        <authorList>
            <person name="Chang Y."/>
            <person name="Desiro A."/>
            <person name="Na H."/>
            <person name="Sandor L."/>
            <person name="Lipzen A."/>
            <person name="Clum A."/>
            <person name="Barry K."/>
            <person name="Grigoriev I.V."/>
            <person name="Martin F.M."/>
            <person name="Stajich J.E."/>
            <person name="Smith M.E."/>
            <person name="Bonito G."/>
            <person name="Spatafora J.W."/>
        </authorList>
    </citation>
    <scope>NUCLEOTIDE SEQUENCE [LARGE SCALE GENOMIC DNA]</scope>
    <source>
        <strain evidence="7 8">AD002</strain>
    </source>
</reference>
<gene>
    <name evidence="7" type="ORF">BC938DRAFT_477602</name>
</gene>
<keyword evidence="2 4" id="KW-0195">Cyclin</keyword>
<dbReference type="InterPro" id="IPR036915">
    <property type="entry name" value="Cyclin-like_sf"/>
</dbReference>
<protein>
    <submittedName>
        <fullName evidence="7">Cyclin-like protein</fullName>
    </submittedName>
</protein>
<evidence type="ECO:0000256" key="5">
    <source>
        <dbReference type="SAM" id="MobiDB-lite"/>
    </source>
</evidence>
<evidence type="ECO:0000256" key="2">
    <source>
        <dbReference type="ARBA" id="ARBA00023127"/>
    </source>
</evidence>
<accession>A0A433P8S1</accession>
<organism evidence="7 8">
    <name type="scientific">Jimgerdemannia flammicorona</name>
    <dbReference type="NCBI Taxonomy" id="994334"/>
    <lineage>
        <taxon>Eukaryota</taxon>
        <taxon>Fungi</taxon>
        <taxon>Fungi incertae sedis</taxon>
        <taxon>Mucoromycota</taxon>
        <taxon>Mucoromycotina</taxon>
        <taxon>Endogonomycetes</taxon>
        <taxon>Endogonales</taxon>
        <taxon>Endogonaceae</taxon>
        <taxon>Jimgerdemannia</taxon>
    </lineage>
</organism>
<name>A0A433P8S1_9FUNG</name>
<evidence type="ECO:0000313" key="7">
    <source>
        <dbReference type="EMBL" id="RUS13941.1"/>
    </source>
</evidence>
<dbReference type="InterPro" id="IPR006671">
    <property type="entry name" value="Cyclin_N"/>
</dbReference>
<feature type="region of interest" description="Disordered" evidence="5">
    <location>
        <begin position="19"/>
        <end position="41"/>
    </location>
</feature>
<keyword evidence="8" id="KW-1185">Reference proteome</keyword>
<dbReference type="Proteomes" id="UP000274822">
    <property type="component" value="Unassembled WGS sequence"/>
</dbReference>
<comment type="similarity">
    <text evidence="4">Belongs to the cyclin family.</text>
</comment>
<dbReference type="Pfam" id="PF00134">
    <property type="entry name" value="Cyclin_N"/>
    <property type="match status" value="1"/>
</dbReference>
<dbReference type="AlphaFoldDB" id="A0A433P8S1"/>
<sequence>MTVKSRHPKDLMTVVIERQNKQRRRIKNPNKQDETKVKSNKKDSKTLVWKIENTRIAAKVQMTEKVSPIFEEDEYSKEISIYMKTLEMKYLPNPNYIDFQCFPWSTRKSLINWLVDIHAKYKLLPETLFLCVHLIDRLLSKQQVHVSELRLVGITTLLIAAKFEEHQHLPINMLVNDIDIFAAEEHIRKTERDILHQLDFGLTWPGPIYFLKRCCEADKNNLQMSTLAQYLIELTLIDERLLKWPSSQIAAVGYLVAMNLMQQNKW</sequence>
<evidence type="ECO:0000256" key="1">
    <source>
        <dbReference type="ARBA" id="ARBA00022618"/>
    </source>
</evidence>
<dbReference type="GO" id="GO:0051301">
    <property type="term" value="P:cell division"/>
    <property type="evidence" value="ECO:0007669"/>
    <property type="project" value="UniProtKB-KW"/>
</dbReference>
<dbReference type="InterPro" id="IPR048258">
    <property type="entry name" value="Cyclins_cyclin-box"/>
</dbReference>
<keyword evidence="1" id="KW-0132">Cell division</keyword>
<dbReference type="SUPFAM" id="SSF47954">
    <property type="entry name" value="Cyclin-like"/>
    <property type="match status" value="2"/>
</dbReference>
<evidence type="ECO:0000256" key="3">
    <source>
        <dbReference type="ARBA" id="ARBA00023306"/>
    </source>
</evidence>
<proteinExistence type="inferred from homology"/>
<dbReference type="InterPro" id="IPR004367">
    <property type="entry name" value="Cyclin_C-dom"/>
</dbReference>